<dbReference type="InterPro" id="IPR000999">
    <property type="entry name" value="RNase_III_dom"/>
</dbReference>
<keyword evidence="4" id="KW-1185">Reference proteome</keyword>
<dbReference type="PANTHER" id="PTHR14950">
    <property type="entry name" value="DICER-RELATED"/>
    <property type="match status" value="1"/>
</dbReference>
<organism evidence="3 4">
    <name type="scientific">Tilletia controversa</name>
    <name type="common">dwarf bunt fungus</name>
    <dbReference type="NCBI Taxonomy" id="13291"/>
    <lineage>
        <taxon>Eukaryota</taxon>
        <taxon>Fungi</taxon>
        <taxon>Dikarya</taxon>
        <taxon>Basidiomycota</taxon>
        <taxon>Ustilaginomycotina</taxon>
        <taxon>Exobasidiomycetes</taxon>
        <taxon>Tilletiales</taxon>
        <taxon>Tilletiaceae</taxon>
        <taxon>Tilletia</taxon>
    </lineage>
</organism>
<comment type="caution">
    <text evidence="3">The sequence shown here is derived from an EMBL/GenBank/DDBJ whole genome shotgun (WGS) entry which is preliminary data.</text>
</comment>
<feature type="domain" description="RNase III" evidence="2">
    <location>
        <begin position="7"/>
        <end position="81"/>
    </location>
</feature>
<dbReference type="SUPFAM" id="SSF69065">
    <property type="entry name" value="RNase III domain-like"/>
    <property type="match status" value="1"/>
</dbReference>
<proteinExistence type="predicted"/>
<accession>A0A8X7MT26</accession>
<dbReference type="Gene3D" id="1.10.1520.10">
    <property type="entry name" value="Ribonuclease III domain"/>
    <property type="match status" value="1"/>
</dbReference>
<dbReference type="Proteomes" id="UP000077684">
    <property type="component" value="Unassembled WGS sequence"/>
</dbReference>
<reference evidence="3" key="2">
    <citation type="journal article" date="2019" name="IMA Fungus">
        <title>Genome sequencing and comparison of five Tilletia species to identify candidate genes for the detection of regulated species infecting wheat.</title>
        <authorList>
            <person name="Nguyen H.D.T."/>
            <person name="Sultana T."/>
            <person name="Kesanakurti P."/>
            <person name="Hambleton S."/>
        </authorList>
    </citation>
    <scope>NUCLEOTIDE SEQUENCE</scope>
    <source>
        <strain evidence="3">DAOMC 236426</strain>
    </source>
</reference>
<dbReference type="GO" id="GO:0004525">
    <property type="term" value="F:ribonuclease III activity"/>
    <property type="evidence" value="ECO:0007669"/>
    <property type="project" value="InterPro"/>
</dbReference>
<keyword evidence="1" id="KW-0378">Hydrolase</keyword>
<gene>
    <name evidence="3" type="ORF">A4X06_0g3995</name>
</gene>
<evidence type="ECO:0000259" key="2">
    <source>
        <dbReference type="PROSITE" id="PS50142"/>
    </source>
</evidence>
<evidence type="ECO:0000313" key="3">
    <source>
        <dbReference type="EMBL" id="KAE8248049.1"/>
    </source>
</evidence>
<name>A0A8X7MT26_9BASI</name>
<dbReference type="PANTHER" id="PTHR14950:SF37">
    <property type="entry name" value="ENDORIBONUCLEASE DICER"/>
    <property type="match status" value="1"/>
</dbReference>
<reference evidence="3" key="1">
    <citation type="submission" date="2016-04" db="EMBL/GenBank/DDBJ databases">
        <authorList>
            <person name="Nguyen H.D."/>
            <person name="Samba Siva P."/>
            <person name="Cullis J."/>
            <person name="Levesque C.A."/>
            <person name="Hambleton S."/>
        </authorList>
    </citation>
    <scope>NUCLEOTIDE SEQUENCE</scope>
    <source>
        <strain evidence="3">DAOMC 236426</strain>
    </source>
</reference>
<dbReference type="AlphaFoldDB" id="A0A8X7MT26"/>
<dbReference type="GO" id="GO:0006396">
    <property type="term" value="P:RNA processing"/>
    <property type="evidence" value="ECO:0007669"/>
    <property type="project" value="InterPro"/>
</dbReference>
<sequence length="90" mass="10418">MVGSSHLIEALTVPTAAYSFNYEKLEVIGDTFLKFLATAYVFAENIESQERLLHYARREIIMIRTLLKHCMDHKLDDFMLLQSFGCLPTF</sequence>
<evidence type="ECO:0000256" key="1">
    <source>
        <dbReference type="ARBA" id="ARBA00022801"/>
    </source>
</evidence>
<dbReference type="EMBL" id="LWDE02000397">
    <property type="protein sequence ID" value="KAE8248049.1"/>
    <property type="molecule type" value="Genomic_DNA"/>
</dbReference>
<dbReference type="PROSITE" id="PS50142">
    <property type="entry name" value="RNASE_3_2"/>
    <property type="match status" value="1"/>
</dbReference>
<dbReference type="InterPro" id="IPR036389">
    <property type="entry name" value="RNase_III_sf"/>
</dbReference>
<dbReference type="CDD" id="cd00593">
    <property type="entry name" value="RIBOc"/>
    <property type="match status" value="1"/>
</dbReference>
<protein>
    <recommendedName>
        <fullName evidence="2">RNase III domain-containing protein</fullName>
    </recommendedName>
</protein>
<evidence type="ECO:0000313" key="4">
    <source>
        <dbReference type="Proteomes" id="UP000077684"/>
    </source>
</evidence>
<dbReference type="Pfam" id="PF00636">
    <property type="entry name" value="Ribonuclease_3"/>
    <property type="match status" value="1"/>
</dbReference>